<sequence length="8" mass="1041">MQLLFRSF</sequence>
<name>A0A0E9Q9C9_ANGAN</name>
<accession>A0A0E9Q9C9</accession>
<organism evidence="1">
    <name type="scientific">Anguilla anguilla</name>
    <name type="common">European freshwater eel</name>
    <name type="synonym">Muraena anguilla</name>
    <dbReference type="NCBI Taxonomy" id="7936"/>
    <lineage>
        <taxon>Eukaryota</taxon>
        <taxon>Metazoa</taxon>
        <taxon>Chordata</taxon>
        <taxon>Craniata</taxon>
        <taxon>Vertebrata</taxon>
        <taxon>Euteleostomi</taxon>
        <taxon>Actinopterygii</taxon>
        <taxon>Neopterygii</taxon>
        <taxon>Teleostei</taxon>
        <taxon>Anguilliformes</taxon>
        <taxon>Anguillidae</taxon>
        <taxon>Anguilla</taxon>
    </lineage>
</organism>
<reference evidence="1" key="1">
    <citation type="submission" date="2014-11" db="EMBL/GenBank/DDBJ databases">
        <authorList>
            <person name="Amaro Gonzalez C."/>
        </authorList>
    </citation>
    <scope>NUCLEOTIDE SEQUENCE</scope>
</reference>
<protein>
    <submittedName>
        <fullName evidence="1">Uncharacterized protein</fullName>
    </submittedName>
</protein>
<evidence type="ECO:0000313" key="1">
    <source>
        <dbReference type="EMBL" id="JAH13334.1"/>
    </source>
</evidence>
<proteinExistence type="predicted"/>
<reference evidence="1" key="2">
    <citation type="journal article" date="2015" name="Fish Shellfish Immunol.">
        <title>Early steps in the European eel (Anguilla anguilla)-Vibrio vulnificus interaction in the gills: Role of the RtxA13 toxin.</title>
        <authorList>
            <person name="Callol A."/>
            <person name="Pajuelo D."/>
            <person name="Ebbesson L."/>
            <person name="Teles M."/>
            <person name="MacKenzie S."/>
            <person name="Amaro C."/>
        </authorList>
    </citation>
    <scope>NUCLEOTIDE SEQUENCE</scope>
</reference>
<dbReference type="EMBL" id="GBXM01095243">
    <property type="protein sequence ID" value="JAH13334.1"/>
    <property type="molecule type" value="Transcribed_RNA"/>
</dbReference>